<accession>A0A1X2GHC1</accession>
<dbReference type="OrthoDB" id="2275636at2759"/>
<proteinExistence type="predicted"/>
<dbReference type="EMBL" id="MCGT01000014">
    <property type="protein sequence ID" value="ORX53945.1"/>
    <property type="molecule type" value="Genomic_DNA"/>
</dbReference>
<comment type="caution">
    <text evidence="1">The sequence shown here is derived from an EMBL/GenBank/DDBJ whole genome shotgun (WGS) entry which is preliminary data.</text>
</comment>
<evidence type="ECO:0000313" key="2">
    <source>
        <dbReference type="Proteomes" id="UP000242146"/>
    </source>
</evidence>
<sequence length="332" mass="38168">MTIISKEQAVCIYYGREYSLENAREAQELFRIEHHSSVDLCYTTDPLQPVAAKKLRIHFSPSIFHTYLSEATTPAVNNTRNVNLTKEQVMSFINQVYIPFNNELSKILYDNDWISSAQIHSSVSLKSQVIGKKSGQAFAVLAGSNKLHFLQANVDRRQNQRYYHLSILRPSYQSKVIQQLLSYDVQYQQAIQVRKNEGYQMIGYCRKSPATGNNNDHDNRHRLLTSSKFERRDRVKHQPILGDGDTADMLNMLAGEGKDIILTVLDYAGLTTNTENLKEFLLEYPRVKYIYVDRLPFVLEVDQLNTQSLLVALVGGMFPFQYTVNVVKRYVP</sequence>
<gene>
    <name evidence="1" type="ORF">DM01DRAFT_1407478</name>
</gene>
<dbReference type="Proteomes" id="UP000242146">
    <property type="component" value="Unassembled WGS sequence"/>
</dbReference>
<keyword evidence="2" id="KW-1185">Reference proteome</keyword>
<name>A0A1X2GHC1_9FUNG</name>
<protein>
    <submittedName>
        <fullName evidence="1">Uncharacterized protein</fullName>
    </submittedName>
</protein>
<dbReference type="AlphaFoldDB" id="A0A1X2GHC1"/>
<evidence type="ECO:0000313" key="1">
    <source>
        <dbReference type="EMBL" id="ORX53945.1"/>
    </source>
</evidence>
<reference evidence="1 2" key="1">
    <citation type="submission" date="2016-07" db="EMBL/GenBank/DDBJ databases">
        <title>Pervasive Adenine N6-methylation of Active Genes in Fungi.</title>
        <authorList>
            <consortium name="DOE Joint Genome Institute"/>
            <person name="Mondo S.J."/>
            <person name="Dannebaum R.O."/>
            <person name="Kuo R.C."/>
            <person name="Labutti K."/>
            <person name="Haridas S."/>
            <person name="Kuo A."/>
            <person name="Salamov A."/>
            <person name="Ahrendt S.R."/>
            <person name="Lipzen A."/>
            <person name="Sullivan W."/>
            <person name="Andreopoulos W.B."/>
            <person name="Clum A."/>
            <person name="Lindquist E."/>
            <person name="Daum C."/>
            <person name="Ramamoorthy G.K."/>
            <person name="Gryganskyi A."/>
            <person name="Culley D."/>
            <person name="Magnuson J.K."/>
            <person name="James T.Y."/>
            <person name="O'Malley M.A."/>
            <person name="Stajich J.E."/>
            <person name="Spatafora J.W."/>
            <person name="Visel A."/>
            <person name="Grigoriev I.V."/>
        </authorList>
    </citation>
    <scope>NUCLEOTIDE SEQUENCE [LARGE SCALE GENOMIC DNA]</scope>
    <source>
        <strain evidence="1 2">NRRL 3301</strain>
    </source>
</reference>
<organism evidence="1 2">
    <name type="scientific">Hesseltinella vesiculosa</name>
    <dbReference type="NCBI Taxonomy" id="101127"/>
    <lineage>
        <taxon>Eukaryota</taxon>
        <taxon>Fungi</taxon>
        <taxon>Fungi incertae sedis</taxon>
        <taxon>Mucoromycota</taxon>
        <taxon>Mucoromycotina</taxon>
        <taxon>Mucoromycetes</taxon>
        <taxon>Mucorales</taxon>
        <taxon>Cunninghamellaceae</taxon>
        <taxon>Hesseltinella</taxon>
    </lineage>
</organism>